<dbReference type="GO" id="GO:0043005">
    <property type="term" value="C:neuron projection"/>
    <property type="evidence" value="ECO:0007669"/>
    <property type="project" value="TreeGrafter"/>
</dbReference>
<evidence type="ECO:0000256" key="5">
    <source>
        <dbReference type="ARBA" id="ARBA00023040"/>
    </source>
</evidence>
<dbReference type="SUPFAM" id="SSF81321">
    <property type="entry name" value="Family A G protein-coupled receptor-like"/>
    <property type="match status" value="1"/>
</dbReference>
<feature type="transmembrane region" description="Helical" evidence="10">
    <location>
        <begin position="159"/>
        <end position="179"/>
    </location>
</feature>
<accession>A0AA36CQI0</accession>
<feature type="transmembrane region" description="Helical" evidence="10">
    <location>
        <begin position="341"/>
        <end position="370"/>
    </location>
</feature>
<dbReference type="Gene3D" id="1.20.1070.10">
    <property type="entry name" value="Rhodopsin 7-helix transmembrane proteins"/>
    <property type="match status" value="1"/>
</dbReference>
<feature type="transmembrane region" description="Helical" evidence="10">
    <location>
        <begin position="293"/>
        <end position="320"/>
    </location>
</feature>
<evidence type="ECO:0000259" key="11">
    <source>
        <dbReference type="PROSITE" id="PS50262"/>
    </source>
</evidence>
<feature type="transmembrane region" description="Helical" evidence="10">
    <location>
        <begin position="237"/>
        <end position="258"/>
    </location>
</feature>
<dbReference type="AlphaFoldDB" id="A0AA36CQI0"/>
<dbReference type="PANTHER" id="PTHR24229:SF82">
    <property type="entry name" value="G-PROTEIN COUPLED RECEPTORS FAMILY 1 PROFILE DOMAIN-CONTAINING PROTEIN"/>
    <property type="match status" value="1"/>
</dbReference>
<reference evidence="12" key="1">
    <citation type="submission" date="2023-06" db="EMBL/GenBank/DDBJ databases">
        <authorList>
            <person name="Delattre M."/>
        </authorList>
    </citation>
    <scope>NUCLEOTIDE SEQUENCE</scope>
    <source>
        <strain evidence="12">AF72</strain>
    </source>
</reference>
<dbReference type="Pfam" id="PF00001">
    <property type="entry name" value="7tm_1"/>
    <property type="match status" value="1"/>
</dbReference>
<protein>
    <recommendedName>
        <fullName evidence="11">G-protein coupled receptors family 1 profile domain-containing protein</fullName>
    </recommendedName>
</protein>
<feature type="transmembrane region" description="Helical" evidence="10">
    <location>
        <begin position="382"/>
        <end position="404"/>
    </location>
</feature>
<evidence type="ECO:0000313" key="12">
    <source>
        <dbReference type="EMBL" id="CAJ0572493.1"/>
    </source>
</evidence>
<proteinExistence type="inferred from homology"/>
<sequence>MDAQEVMENSVSSFVRNGTGEYVNYTDLVIVAIVASSSGEELDAAYVMEDVDPGQIWELYGLPHSNYYSIFNSGIDLNRNCNRMPDDVYNCTKNDEVYYVKNVYPPVQDLQPRVVMVIIVFMICFVSGICGNTSVLTLLKGIFFDRKSRHARQGDNAMIYIGALAICDFTMSLSLPPAIMDSVIGFWMFDTTTCKLHHIFGSVGRIMSTFLITAMSFDRFVAVCYPHRTTLRSRRFVLCMIALLMWIAFLLLFPMLVYSSAHEIVLHELKTMDSNNITRFRVYKCSDQMPLSIFYYFTTSIFFMGFLTPLVLIIFFNVKLIERLYVHTRVLPKSTIPLRRIVWYTIAIAAIYFLCWTPYWCTVIYAMLLSLIEGQSAQTGDFMVFFVFCVHLLPYVGSSSNWIIYGMLNTQLQNDCSSDDHMSVITMVNNNTQNLTTLDSTKNNRISRTSTAENGVVNRSVSTEWILGKVTNGTQNGSNSMHGLSSRSCDAETTMRLIAETDQTLL</sequence>
<dbReference type="PANTHER" id="PTHR24229">
    <property type="entry name" value="NEUROPEPTIDES RECEPTOR"/>
    <property type="match status" value="1"/>
</dbReference>
<dbReference type="InterPro" id="IPR000276">
    <property type="entry name" value="GPCR_Rhodpsn"/>
</dbReference>
<dbReference type="Proteomes" id="UP001177023">
    <property type="component" value="Unassembled WGS sequence"/>
</dbReference>
<dbReference type="GO" id="GO:0004930">
    <property type="term" value="F:G protein-coupled receptor activity"/>
    <property type="evidence" value="ECO:0007669"/>
    <property type="project" value="UniProtKB-KW"/>
</dbReference>
<dbReference type="GO" id="GO:0005886">
    <property type="term" value="C:plasma membrane"/>
    <property type="evidence" value="ECO:0007669"/>
    <property type="project" value="UniProtKB-SubCell"/>
</dbReference>
<feature type="transmembrane region" description="Helical" evidence="10">
    <location>
        <begin position="114"/>
        <end position="139"/>
    </location>
</feature>
<evidence type="ECO:0000313" key="13">
    <source>
        <dbReference type="Proteomes" id="UP001177023"/>
    </source>
</evidence>
<evidence type="ECO:0000256" key="9">
    <source>
        <dbReference type="RuleBase" id="RU000688"/>
    </source>
</evidence>
<feature type="transmembrane region" description="Helical" evidence="10">
    <location>
        <begin position="199"/>
        <end position="217"/>
    </location>
</feature>
<evidence type="ECO:0000256" key="7">
    <source>
        <dbReference type="ARBA" id="ARBA00023170"/>
    </source>
</evidence>
<keyword evidence="6 10" id="KW-0472">Membrane</keyword>
<evidence type="ECO:0000256" key="3">
    <source>
        <dbReference type="ARBA" id="ARBA00022692"/>
    </source>
</evidence>
<dbReference type="PRINTS" id="PR00237">
    <property type="entry name" value="GPCRRHODOPSN"/>
</dbReference>
<keyword evidence="2" id="KW-1003">Cell membrane</keyword>
<comment type="caution">
    <text evidence="12">The sequence shown here is derived from an EMBL/GenBank/DDBJ whole genome shotgun (WGS) entry which is preliminary data.</text>
</comment>
<name>A0AA36CQI0_9BILA</name>
<keyword evidence="3 9" id="KW-0812">Transmembrane</keyword>
<keyword evidence="4 10" id="KW-1133">Transmembrane helix</keyword>
<dbReference type="EMBL" id="CATQJA010002598">
    <property type="protein sequence ID" value="CAJ0572493.1"/>
    <property type="molecule type" value="Genomic_DNA"/>
</dbReference>
<gene>
    <name evidence="12" type="ORF">MSPICULIGERA_LOCUS10877</name>
</gene>
<evidence type="ECO:0000256" key="2">
    <source>
        <dbReference type="ARBA" id="ARBA00022475"/>
    </source>
</evidence>
<evidence type="ECO:0000256" key="6">
    <source>
        <dbReference type="ARBA" id="ARBA00023136"/>
    </source>
</evidence>
<keyword evidence="5 9" id="KW-0297">G-protein coupled receptor</keyword>
<dbReference type="PROSITE" id="PS00237">
    <property type="entry name" value="G_PROTEIN_RECEP_F1_1"/>
    <property type="match status" value="1"/>
</dbReference>
<organism evidence="12 13">
    <name type="scientific">Mesorhabditis spiculigera</name>
    <dbReference type="NCBI Taxonomy" id="96644"/>
    <lineage>
        <taxon>Eukaryota</taxon>
        <taxon>Metazoa</taxon>
        <taxon>Ecdysozoa</taxon>
        <taxon>Nematoda</taxon>
        <taxon>Chromadorea</taxon>
        <taxon>Rhabditida</taxon>
        <taxon>Rhabditina</taxon>
        <taxon>Rhabditomorpha</taxon>
        <taxon>Rhabditoidea</taxon>
        <taxon>Rhabditidae</taxon>
        <taxon>Mesorhabditinae</taxon>
        <taxon>Mesorhabditis</taxon>
    </lineage>
</organism>
<dbReference type="CDD" id="cd00637">
    <property type="entry name" value="7tm_classA_rhodopsin-like"/>
    <property type="match status" value="1"/>
</dbReference>
<evidence type="ECO:0000256" key="10">
    <source>
        <dbReference type="SAM" id="Phobius"/>
    </source>
</evidence>
<evidence type="ECO:0000256" key="4">
    <source>
        <dbReference type="ARBA" id="ARBA00022989"/>
    </source>
</evidence>
<keyword evidence="13" id="KW-1185">Reference proteome</keyword>
<comment type="subcellular location">
    <subcellularLocation>
        <location evidence="1">Cell membrane</location>
        <topology evidence="1">Multi-pass membrane protein</topology>
    </subcellularLocation>
</comment>
<feature type="domain" description="G-protein coupled receptors family 1 profile" evidence="11">
    <location>
        <begin position="131"/>
        <end position="405"/>
    </location>
</feature>
<keyword evidence="7 9" id="KW-0675">Receptor</keyword>
<dbReference type="InterPro" id="IPR017452">
    <property type="entry name" value="GPCR_Rhodpsn_7TM"/>
</dbReference>
<dbReference type="GO" id="GO:0042277">
    <property type="term" value="F:peptide binding"/>
    <property type="evidence" value="ECO:0007669"/>
    <property type="project" value="TreeGrafter"/>
</dbReference>
<evidence type="ECO:0000256" key="8">
    <source>
        <dbReference type="ARBA" id="ARBA00023224"/>
    </source>
</evidence>
<evidence type="ECO:0000256" key="1">
    <source>
        <dbReference type="ARBA" id="ARBA00004651"/>
    </source>
</evidence>
<dbReference type="PROSITE" id="PS50262">
    <property type="entry name" value="G_PROTEIN_RECEP_F1_2"/>
    <property type="match status" value="1"/>
</dbReference>
<comment type="similarity">
    <text evidence="9">Belongs to the G-protein coupled receptor 1 family.</text>
</comment>
<keyword evidence="8 9" id="KW-0807">Transducer</keyword>
<feature type="non-terminal residue" evidence="12">
    <location>
        <position position="506"/>
    </location>
</feature>